<evidence type="ECO:0000256" key="2">
    <source>
        <dbReference type="ARBA" id="ARBA00009295"/>
    </source>
</evidence>
<protein>
    <submittedName>
        <fullName evidence="13">Stearoyl-CoA desaturase 5</fullName>
    </submittedName>
</protein>
<gene>
    <name evidence="13" type="primary">SCD5_42</name>
    <name evidence="13" type="ORF">AVEN_84810_1</name>
</gene>
<dbReference type="GO" id="GO:0005789">
    <property type="term" value="C:endoplasmic reticulum membrane"/>
    <property type="evidence" value="ECO:0007669"/>
    <property type="project" value="TreeGrafter"/>
</dbReference>
<keyword evidence="6" id="KW-1133">Transmembrane helix</keyword>
<feature type="chain" id="PRO_5021355958" evidence="12">
    <location>
        <begin position="29"/>
        <end position="80"/>
    </location>
</feature>
<evidence type="ECO:0000256" key="11">
    <source>
        <dbReference type="RuleBase" id="RU000581"/>
    </source>
</evidence>
<dbReference type="InterPro" id="IPR015876">
    <property type="entry name" value="Acyl-CoA_DS"/>
</dbReference>
<keyword evidence="14" id="KW-1185">Reference proteome</keyword>
<evidence type="ECO:0000256" key="8">
    <source>
        <dbReference type="ARBA" id="ARBA00023098"/>
    </source>
</evidence>
<keyword evidence="9" id="KW-0472">Membrane</keyword>
<evidence type="ECO:0000256" key="9">
    <source>
        <dbReference type="ARBA" id="ARBA00023136"/>
    </source>
</evidence>
<comment type="cofactor">
    <cofactor evidence="11">
        <name>Fe(2+)</name>
        <dbReference type="ChEBI" id="CHEBI:29033"/>
    </cofactor>
</comment>
<evidence type="ECO:0000256" key="4">
    <source>
        <dbReference type="ARBA" id="ARBA00022692"/>
    </source>
</evidence>
<dbReference type="GO" id="GO:0006636">
    <property type="term" value="P:unsaturated fatty acid biosynthetic process"/>
    <property type="evidence" value="ECO:0007669"/>
    <property type="project" value="TreeGrafter"/>
</dbReference>
<dbReference type="EMBL" id="BGPR01003008">
    <property type="protein sequence ID" value="GBM82379.1"/>
    <property type="molecule type" value="Genomic_DNA"/>
</dbReference>
<evidence type="ECO:0000256" key="10">
    <source>
        <dbReference type="ARBA" id="ARBA00023160"/>
    </source>
</evidence>
<evidence type="ECO:0000256" key="5">
    <source>
        <dbReference type="ARBA" id="ARBA00022832"/>
    </source>
</evidence>
<sequence length="80" mass="9709">MHRMWRHRAFKAKLPLRIFLCIITFASGQDNILRWCRDHRVHHKYTETDADPHNIKRGFFSVRIVYSHITSLSFRNLTPF</sequence>
<evidence type="ECO:0000256" key="3">
    <source>
        <dbReference type="ARBA" id="ARBA00022516"/>
    </source>
</evidence>
<comment type="domain">
    <text evidence="11">The histidine box domains are involved in binding the catalytic metal ions.</text>
</comment>
<evidence type="ECO:0000313" key="14">
    <source>
        <dbReference type="Proteomes" id="UP000499080"/>
    </source>
</evidence>
<organism evidence="13 14">
    <name type="scientific">Araneus ventricosus</name>
    <name type="common">Orbweaver spider</name>
    <name type="synonym">Epeira ventricosa</name>
    <dbReference type="NCBI Taxonomy" id="182803"/>
    <lineage>
        <taxon>Eukaryota</taxon>
        <taxon>Metazoa</taxon>
        <taxon>Ecdysozoa</taxon>
        <taxon>Arthropoda</taxon>
        <taxon>Chelicerata</taxon>
        <taxon>Arachnida</taxon>
        <taxon>Araneae</taxon>
        <taxon>Araneomorphae</taxon>
        <taxon>Entelegynae</taxon>
        <taxon>Araneoidea</taxon>
        <taxon>Araneidae</taxon>
        <taxon>Araneus</taxon>
    </lineage>
</organism>
<dbReference type="Proteomes" id="UP000499080">
    <property type="component" value="Unassembled WGS sequence"/>
</dbReference>
<feature type="signal peptide" evidence="12">
    <location>
        <begin position="1"/>
        <end position="28"/>
    </location>
</feature>
<dbReference type="PANTHER" id="PTHR11351">
    <property type="entry name" value="ACYL-COA DESATURASE"/>
    <property type="match status" value="1"/>
</dbReference>
<keyword evidence="10 11" id="KW-0275">Fatty acid biosynthesis</keyword>
<keyword evidence="3 11" id="KW-0444">Lipid biosynthesis</keyword>
<evidence type="ECO:0000256" key="7">
    <source>
        <dbReference type="ARBA" id="ARBA00023002"/>
    </source>
</evidence>
<comment type="caution">
    <text evidence="13">The sequence shown here is derived from an EMBL/GenBank/DDBJ whole genome shotgun (WGS) entry which is preliminary data.</text>
</comment>
<name>A0A4Y2IYQ5_ARAVE</name>
<accession>A0A4Y2IYQ5</accession>
<evidence type="ECO:0000256" key="12">
    <source>
        <dbReference type="SAM" id="SignalP"/>
    </source>
</evidence>
<evidence type="ECO:0000256" key="1">
    <source>
        <dbReference type="ARBA" id="ARBA00004141"/>
    </source>
</evidence>
<dbReference type="GO" id="GO:0004768">
    <property type="term" value="F:stearoyl-CoA 9-desaturase activity"/>
    <property type="evidence" value="ECO:0007669"/>
    <property type="project" value="TreeGrafter"/>
</dbReference>
<comment type="subcellular location">
    <subcellularLocation>
        <location evidence="1">Membrane</location>
        <topology evidence="1">Multi-pass membrane protein</topology>
    </subcellularLocation>
</comment>
<dbReference type="PANTHER" id="PTHR11351:SF31">
    <property type="entry name" value="DESATURASE 1, ISOFORM A-RELATED"/>
    <property type="match status" value="1"/>
</dbReference>
<keyword evidence="8" id="KW-0443">Lipid metabolism</keyword>
<dbReference type="OrthoDB" id="10260134at2759"/>
<keyword evidence="5" id="KW-0276">Fatty acid metabolism</keyword>
<keyword evidence="12" id="KW-0732">Signal</keyword>
<keyword evidence="4 11" id="KW-0812">Transmembrane</keyword>
<dbReference type="PRINTS" id="PR00075">
    <property type="entry name" value="FACDDSATRASE"/>
</dbReference>
<reference evidence="13 14" key="1">
    <citation type="journal article" date="2019" name="Sci. Rep.">
        <title>Orb-weaving spider Araneus ventricosus genome elucidates the spidroin gene catalogue.</title>
        <authorList>
            <person name="Kono N."/>
            <person name="Nakamura H."/>
            <person name="Ohtoshi R."/>
            <person name="Moran D.A.P."/>
            <person name="Shinohara A."/>
            <person name="Yoshida Y."/>
            <person name="Fujiwara M."/>
            <person name="Mori M."/>
            <person name="Tomita M."/>
            <person name="Arakawa K."/>
        </authorList>
    </citation>
    <scope>NUCLEOTIDE SEQUENCE [LARGE SCALE GENOMIC DNA]</scope>
</reference>
<dbReference type="AlphaFoldDB" id="A0A4Y2IYQ5"/>
<dbReference type="GO" id="GO:0005506">
    <property type="term" value="F:iron ion binding"/>
    <property type="evidence" value="ECO:0007669"/>
    <property type="project" value="TreeGrafter"/>
</dbReference>
<evidence type="ECO:0000313" key="13">
    <source>
        <dbReference type="EMBL" id="GBM82379.1"/>
    </source>
</evidence>
<evidence type="ECO:0000256" key="6">
    <source>
        <dbReference type="ARBA" id="ARBA00022989"/>
    </source>
</evidence>
<comment type="similarity">
    <text evidence="2 11">Belongs to the fatty acid desaturase type 1 family.</text>
</comment>
<keyword evidence="7 11" id="KW-0560">Oxidoreductase</keyword>
<proteinExistence type="inferred from homology"/>